<evidence type="ECO:0000256" key="2">
    <source>
        <dbReference type="ARBA" id="ARBA00004270"/>
    </source>
</evidence>
<evidence type="ECO:0000256" key="19">
    <source>
        <dbReference type="ARBA" id="ARBA00024663"/>
    </source>
</evidence>
<evidence type="ECO:0000256" key="9">
    <source>
        <dbReference type="ARBA" id="ARBA00022692"/>
    </source>
</evidence>
<dbReference type="GO" id="GO:0004806">
    <property type="term" value="F:triacylglycerol lipase activity"/>
    <property type="evidence" value="ECO:0007669"/>
    <property type="project" value="UniProtKB-EC"/>
</dbReference>
<dbReference type="InterPro" id="IPR050805">
    <property type="entry name" value="ATG15_Lipase"/>
</dbReference>
<keyword evidence="11" id="KW-0378">Hydrolase</keyword>
<evidence type="ECO:0000259" key="22">
    <source>
        <dbReference type="Pfam" id="PF01764"/>
    </source>
</evidence>
<evidence type="ECO:0000256" key="5">
    <source>
        <dbReference type="ARBA" id="ARBA00011137"/>
    </source>
</evidence>
<accession>G8YF56</accession>
<dbReference type="InterPro" id="IPR002921">
    <property type="entry name" value="Fungal_lipase-type"/>
</dbReference>
<keyword evidence="14 21" id="KW-1133">Transmembrane helix</keyword>
<protein>
    <recommendedName>
        <fullName evidence="7">Putative lipase ATG15</fullName>
        <ecNumber evidence="6">3.1.1.3</ecNumber>
    </recommendedName>
    <alternativeName>
        <fullName evidence="20">Autophagy-related protein 15</fullName>
    </alternativeName>
    <alternativeName>
        <fullName evidence="8">Putative lipase atg15</fullName>
    </alternativeName>
</protein>
<evidence type="ECO:0000256" key="4">
    <source>
        <dbReference type="ARBA" id="ARBA00010701"/>
    </source>
</evidence>
<keyword evidence="15" id="KW-0072">Autophagy</keyword>
<evidence type="ECO:0000256" key="8">
    <source>
        <dbReference type="ARBA" id="ARBA00019241"/>
    </source>
</evidence>
<evidence type="ECO:0000256" key="12">
    <source>
        <dbReference type="ARBA" id="ARBA00022963"/>
    </source>
</evidence>
<dbReference type="EMBL" id="FO082051">
    <property type="protein sequence ID" value="CCE81805.1"/>
    <property type="molecule type" value="Genomic_DNA"/>
</dbReference>
<dbReference type="InParanoid" id="G8YF56"/>
<keyword evidence="24" id="KW-1185">Reference proteome</keyword>
<dbReference type="Proteomes" id="UP000005222">
    <property type="component" value="Chromosome I"/>
</dbReference>
<dbReference type="EC" id="3.1.1.3" evidence="6"/>
<dbReference type="eggNOG" id="KOG4540">
    <property type="taxonomic scope" value="Eukaryota"/>
</dbReference>
<dbReference type="Pfam" id="PF01764">
    <property type="entry name" value="Lipase_3"/>
    <property type="match status" value="1"/>
</dbReference>
<keyword evidence="9 21" id="KW-0812">Transmembrane</keyword>
<evidence type="ECO:0000256" key="17">
    <source>
        <dbReference type="ARBA" id="ARBA00023136"/>
    </source>
</evidence>
<evidence type="ECO:0000313" key="24">
    <source>
        <dbReference type="Proteomes" id="UP000005222"/>
    </source>
</evidence>
<dbReference type="GO" id="GO:0034727">
    <property type="term" value="P:piecemeal microautophagy of the nucleus"/>
    <property type="evidence" value="ECO:0007669"/>
    <property type="project" value="TreeGrafter"/>
</dbReference>
<evidence type="ECO:0000256" key="20">
    <source>
        <dbReference type="ARBA" id="ARBA00029828"/>
    </source>
</evidence>
<organism evidence="23 24">
    <name type="scientific">Pichia sorbitophila (strain ATCC MYA-4447 / BCRC 22081 / CBS 7064 / NBRC 10061 / NRRL Y-12695)</name>
    <name type="common">Hybrid yeast</name>
    <dbReference type="NCBI Taxonomy" id="559304"/>
    <lineage>
        <taxon>Eukaryota</taxon>
        <taxon>Fungi</taxon>
        <taxon>Dikarya</taxon>
        <taxon>Ascomycota</taxon>
        <taxon>Saccharomycotina</taxon>
        <taxon>Pichiomycetes</taxon>
        <taxon>Debaryomycetaceae</taxon>
        <taxon>Millerozyma</taxon>
    </lineage>
</organism>
<comment type="catalytic activity">
    <reaction evidence="1">
        <text>a triacylglycerol + H2O = a diacylglycerol + a fatty acid + H(+)</text>
        <dbReference type="Rhea" id="RHEA:12044"/>
        <dbReference type="ChEBI" id="CHEBI:15377"/>
        <dbReference type="ChEBI" id="CHEBI:15378"/>
        <dbReference type="ChEBI" id="CHEBI:17855"/>
        <dbReference type="ChEBI" id="CHEBI:18035"/>
        <dbReference type="ChEBI" id="CHEBI:28868"/>
        <dbReference type="EC" id="3.1.1.3"/>
    </reaction>
</comment>
<evidence type="ECO:0000256" key="14">
    <source>
        <dbReference type="ARBA" id="ARBA00022989"/>
    </source>
</evidence>
<dbReference type="STRING" id="559304.G8YF56"/>
<keyword evidence="17 21" id="KW-0472">Membrane</keyword>
<dbReference type="AlphaFoldDB" id="G8YF56"/>
<feature type="transmembrane region" description="Helical" evidence="21">
    <location>
        <begin position="21"/>
        <end position="38"/>
    </location>
</feature>
<evidence type="ECO:0000256" key="7">
    <source>
        <dbReference type="ARBA" id="ARBA00018542"/>
    </source>
</evidence>
<comment type="similarity">
    <text evidence="4">Belongs to the AB hydrolase superfamily. Lipase family.</text>
</comment>
<evidence type="ECO:0000313" key="23">
    <source>
        <dbReference type="EMBL" id="CCE81805.1"/>
    </source>
</evidence>
<dbReference type="GO" id="GO:0005775">
    <property type="term" value="C:vacuolar lumen"/>
    <property type="evidence" value="ECO:0007669"/>
    <property type="project" value="TreeGrafter"/>
</dbReference>
<comment type="subunit">
    <text evidence="5">Binds to both phosphatidylinositol (PI) and phosphatidylinositol 3,5-bisphosphate (PIP2).</text>
</comment>
<keyword evidence="13" id="KW-0735">Signal-anchor</keyword>
<comment type="subcellular location">
    <subcellularLocation>
        <location evidence="3">Endosome</location>
        <location evidence="3">Multivesicular body membrane</location>
        <topology evidence="3">Single-pass type II membrane protein</topology>
    </subcellularLocation>
    <subcellularLocation>
        <location evidence="2">Prevacuolar compartment membrane</location>
        <topology evidence="2">Single-pass type II membrane protein</topology>
    </subcellularLocation>
</comment>
<evidence type="ECO:0000256" key="16">
    <source>
        <dbReference type="ARBA" id="ARBA00023098"/>
    </source>
</evidence>
<feature type="domain" description="Fungal lipase-type" evidence="22">
    <location>
        <begin position="349"/>
        <end position="374"/>
    </location>
</feature>
<evidence type="ECO:0000256" key="13">
    <source>
        <dbReference type="ARBA" id="ARBA00022968"/>
    </source>
</evidence>
<evidence type="ECO:0000256" key="18">
    <source>
        <dbReference type="ARBA" id="ARBA00023180"/>
    </source>
</evidence>
<dbReference type="PANTHER" id="PTHR47175">
    <property type="entry name" value="LIPASE ATG15-RELATED"/>
    <property type="match status" value="1"/>
</dbReference>
<keyword evidence="16" id="KW-0443">Lipid metabolism</keyword>
<reference evidence="23 24" key="1">
    <citation type="journal article" date="2012" name="G3 (Bethesda)">
        <title>Pichia sorbitophila, an interspecies yeast hybrid reveals early steps of genome resolution following polyploidization.</title>
        <authorList>
            <person name="Leh Louis V."/>
            <person name="Despons L."/>
            <person name="Friedrich A."/>
            <person name="Martin T."/>
            <person name="Durrens P."/>
            <person name="Casaregola S."/>
            <person name="Neuveglise C."/>
            <person name="Fairhead C."/>
            <person name="Marck C."/>
            <person name="Cruz J.A."/>
            <person name="Straub M.L."/>
            <person name="Kugler V."/>
            <person name="Sacerdot C."/>
            <person name="Uzunov Z."/>
            <person name="Thierry A."/>
            <person name="Weiss S."/>
            <person name="Bleykasten C."/>
            <person name="De Montigny J."/>
            <person name="Jacques N."/>
            <person name="Jung P."/>
            <person name="Lemaire M."/>
            <person name="Mallet S."/>
            <person name="Morel G."/>
            <person name="Richard G.F."/>
            <person name="Sarkar A."/>
            <person name="Savel G."/>
            <person name="Schacherer J."/>
            <person name="Seret M.L."/>
            <person name="Talla E."/>
            <person name="Samson G."/>
            <person name="Jubin C."/>
            <person name="Poulain J."/>
            <person name="Vacherie B."/>
            <person name="Barbe V."/>
            <person name="Pelletier E."/>
            <person name="Sherman D.J."/>
            <person name="Westhof E."/>
            <person name="Weissenbach J."/>
            <person name="Baret P.V."/>
            <person name="Wincker P."/>
            <person name="Gaillardin C."/>
            <person name="Dujon B."/>
            <person name="Souciet J.L."/>
        </authorList>
    </citation>
    <scope>NUCLEOTIDE SEQUENCE [LARGE SCALE GENOMIC DNA]</scope>
    <source>
        <strain evidence="24">ATCC MYA-4447 / BCRC 22081 / CBS 7064 / NBRC 10061 / NRRL Y-12695</strain>
    </source>
</reference>
<dbReference type="SUPFAM" id="SSF53474">
    <property type="entry name" value="alpha/beta-Hydrolases"/>
    <property type="match status" value="1"/>
</dbReference>
<evidence type="ECO:0000256" key="1">
    <source>
        <dbReference type="ARBA" id="ARBA00001024"/>
    </source>
</evidence>
<keyword evidence="10" id="KW-0967">Endosome</keyword>
<proteinExistence type="inferred from homology"/>
<sequence>MLIEKNTNYNKRGAIHSRVIRISYLIVSFVAIASIFWFRKSSSDTLSKLYSITDKCTNNPPTDRGHRFQIKHIFHHGVGKKYHEVHRRLDITPEVIEKVARDNYPNSADIDIQNLEDVYNMHDWPQVFENEDPWTIELPVRSPEAKSRAVRLKHRHEPNFIESYLSYAMSVQGDQSILSRIHLEWEEADVAIPDVKDKQTVVSLATMSSNAYVRFPKDDDEKKKSDWIDVGRPWVPDDEHDSINFGWNESGLRGHVFVSEDNKTVVISIKGTSGAGIPGGGSDETTVADKTNDNLLFSCCCARVSYLWTTVCDCYRGTYTCDQKCLEKEHLRRDRYYQAAIDIYQNVTQLYDPETTDIWVTGHSLGGALASLLGRTFGLPAVAFEAPGEMLATRRLHLPQPPGLPKYQENIWHFGNTGDPIYMGVCNGISSSCNAAGYALETACHTGKQCIYDVVSDKGWKVNLLNHRIHTLIDDVILDYNETAPCVYQPPCTDCFNWKYVSS</sequence>
<dbReference type="OrthoDB" id="58570at2759"/>
<dbReference type="GO" id="GO:0032585">
    <property type="term" value="C:multivesicular body membrane"/>
    <property type="evidence" value="ECO:0007669"/>
    <property type="project" value="UniProtKB-SubCell"/>
</dbReference>
<dbReference type="InterPro" id="IPR029058">
    <property type="entry name" value="AB_hydrolase_fold"/>
</dbReference>
<dbReference type="PANTHER" id="PTHR47175:SF2">
    <property type="entry name" value="LIPASE ATG15-RELATED"/>
    <property type="match status" value="1"/>
</dbReference>
<evidence type="ECO:0000256" key="21">
    <source>
        <dbReference type="SAM" id="Phobius"/>
    </source>
</evidence>
<evidence type="ECO:0000256" key="3">
    <source>
        <dbReference type="ARBA" id="ARBA00004343"/>
    </source>
</evidence>
<dbReference type="GO" id="GO:0046461">
    <property type="term" value="P:neutral lipid catabolic process"/>
    <property type="evidence" value="ECO:0007669"/>
    <property type="project" value="TreeGrafter"/>
</dbReference>
<keyword evidence="18" id="KW-0325">Glycoprotein</keyword>
<dbReference type="GO" id="GO:0034496">
    <property type="term" value="P:multivesicular body membrane disassembly"/>
    <property type="evidence" value="ECO:0007669"/>
    <property type="project" value="TreeGrafter"/>
</dbReference>
<dbReference type="GO" id="GO:0006660">
    <property type="term" value="P:phosphatidylserine catabolic process"/>
    <property type="evidence" value="ECO:0007669"/>
    <property type="project" value="TreeGrafter"/>
</dbReference>
<evidence type="ECO:0000256" key="11">
    <source>
        <dbReference type="ARBA" id="ARBA00022801"/>
    </source>
</evidence>
<evidence type="ECO:0000256" key="10">
    <source>
        <dbReference type="ARBA" id="ARBA00022753"/>
    </source>
</evidence>
<dbReference type="Gene3D" id="3.40.50.1820">
    <property type="entry name" value="alpha/beta hydrolase"/>
    <property type="match status" value="1"/>
</dbReference>
<evidence type="ECO:0000256" key="15">
    <source>
        <dbReference type="ARBA" id="ARBA00023006"/>
    </source>
</evidence>
<name>G8YF56_PICSO</name>
<dbReference type="CDD" id="cd00519">
    <property type="entry name" value="Lipase_3"/>
    <property type="match status" value="1"/>
</dbReference>
<comment type="function">
    <text evidence="19">Lipase which is essential for lysis of subvacuolar cytoplasm to vacuole targeted bodies and intravacuolar autophagic bodies. Involved in the lysis of intravacuolar multivesicular body (MVB) vesicles. The intravacuolar membrane disintegration by ATG15 is critical to life span extension.</text>
</comment>
<dbReference type="OMA" id="CHDCYNW"/>
<dbReference type="GO" id="GO:0004620">
    <property type="term" value="F:phospholipase activity"/>
    <property type="evidence" value="ECO:0007669"/>
    <property type="project" value="TreeGrafter"/>
</dbReference>
<dbReference type="HOGENOM" id="CLU_028295_0_2_1"/>
<evidence type="ECO:0000256" key="6">
    <source>
        <dbReference type="ARBA" id="ARBA00013279"/>
    </source>
</evidence>
<gene>
    <name evidence="23" type="primary">Piso0_002477</name>
    <name evidence="23" type="ORF">GNLVRS01_PISO0I11030g</name>
</gene>
<dbReference type="FunCoup" id="G8YF56">
    <property type="interactions" value="107"/>
</dbReference>
<keyword evidence="12" id="KW-0442">Lipid degradation</keyword>